<evidence type="ECO:0000313" key="25">
    <source>
        <dbReference type="EMBL" id="KKG92923.1"/>
    </source>
</evidence>
<dbReference type="PATRIC" id="fig|2209.39.peg.1478"/>
<dbReference type="Proteomes" id="UP000034387">
    <property type="component" value="Unassembled WGS sequence"/>
</dbReference>
<dbReference type="Proteomes" id="UP000034151">
    <property type="component" value="Unassembled WGS sequence"/>
</dbReference>
<dbReference type="EMBL" id="CP042908">
    <property type="protein sequence ID" value="QIB92845.1"/>
    <property type="molecule type" value="Genomic_DNA"/>
</dbReference>
<evidence type="ECO:0000313" key="39">
    <source>
        <dbReference type="EMBL" id="KKH44070.1"/>
    </source>
</evidence>
<dbReference type="Proteomes" id="UP000034227">
    <property type="component" value="Unassembled WGS sequence"/>
</dbReference>
<evidence type="ECO:0000313" key="38">
    <source>
        <dbReference type="EMBL" id="KKH42218.1"/>
    </source>
</evidence>
<dbReference type="Proteomes" id="UP000034195">
    <property type="component" value="Unassembled WGS sequence"/>
</dbReference>
<dbReference type="Proteomes" id="UP000034021">
    <property type="component" value="Unassembled WGS sequence"/>
</dbReference>
<dbReference type="InterPro" id="IPR001802">
    <property type="entry name" value="MerP/CopZ"/>
</dbReference>
<dbReference type="InterPro" id="IPR006121">
    <property type="entry name" value="HMA_dom"/>
</dbReference>
<reference evidence="58 59" key="1">
    <citation type="journal article" date="2015" name="ISME J.">
        <title>Genomic and phenotypic differentiation among Methanosarcina mazei populations from Columbia River sediment.</title>
        <authorList>
            <person name="Youngblut N.D."/>
            <person name="Wirth J.S."/>
            <person name="Henriksen J.R."/>
            <person name="Smith M."/>
            <person name="Simon H."/>
            <person name="Metcalf W.W."/>
            <person name="Whitaker R.J."/>
        </authorList>
    </citation>
    <scope>NUCLEOTIDE SEQUENCE [LARGE SCALE GENOMIC DNA]</scope>
    <source>
        <strain evidence="31 69">1.F.A.1A.3</strain>
        <strain evidence="30 99">1.F.A.1B.3</strain>
        <strain evidence="32 64">1.F.A.1B.4</strain>
        <strain evidence="34 75">1.F.A.2.8</strain>
        <strain evidence="33 104">1.F.M.0.5</strain>
        <strain evidence="35 82">1.H.A.0.1</strain>
        <strain evidence="38 100">1.H.A.1A.1</strain>
        <strain evidence="37 66">1.H.A.1A.3</strain>
        <strain evidence="36 97">1.H.A.1A.4</strain>
        <strain evidence="39 60">1.H.A.1A.6</strain>
        <strain evidence="41 79">1.H.A.2.1</strain>
        <strain evidence="40 76">1.H.A.2.3</strain>
        <strain evidence="42 87">1.H.A.2.6</strain>
        <strain evidence="43 98">1.H.A.2.7</strain>
        <strain evidence="45">1.H.A.2.8</strain>
        <strain evidence="44 63">1.H.M.0.1</strain>
        <strain evidence="47 105">1.H.M.1A.1</strain>
        <strain evidence="46 67">1.H.M.1A.2</strain>
        <strain evidence="48 102">1.H.M.1A.3</strain>
        <strain evidence="50 72">1.H.M.2.1</strain>
        <strain evidence="49 58">1.H.M.2.2</strain>
        <strain evidence="51 106">1.H.M.2.3</strain>
        <strain evidence="52 96">1.H.M.2.4</strain>
        <strain evidence="53 103">1.H.T.2.1</strain>
        <strain evidence="54 62">1.H.T.2.3</strain>
        <strain evidence="55 89">1.H.T.2.5</strain>
        <strain evidence="5 70">2.F.A.2.3</strain>
        <strain evidence="6 92">2.F.A.2.4</strain>
        <strain evidence="4 93">2.F.T.0.2</strain>
        <strain evidence="7 68">2.F.T.2.6</strain>
        <strain evidence="9 84">3.F.A.1A.1</strain>
        <strain evidence="10 61">3.F.A.1A.3</strain>
        <strain evidence="8 81">3.F.A.1B.1</strain>
        <strain evidence="11 91">3.F.A.2.12</strain>
        <strain evidence="12 95">3.F.A.2.3</strain>
        <strain evidence="13 71">3.F.A.2.5</strain>
        <strain evidence="15 74">3.F.A.2.6</strain>
        <strain evidence="14 77">3.F.A.2.7</strain>
        <strain evidence="16 73">3.F.T.1A.1</strain>
        <strain evidence="18 80">3.F.T.1A.2</strain>
        <strain evidence="17 90">3.F.T.1A.4</strain>
        <strain evidence="19 86">3.F.T.2.1</strain>
        <strain evidence="21">3.H.A.1A.1</strain>
        <strain evidence="20 65">3.H.A.2.1</strain>
        <strain evidence="22 101">3.H.A.2.4</strain>
        <strain evidence="23 107">3.H.A.2.6</strain>
        <strain evidence="26 85">3.H.A.2.8</strain>
        <strain evidence="24 94">3.H.M.1A.1</strain>
        <strain evidence="25 88">3.H.M.1B.1</strain>
        <strain evidence="28 59">3.H.M.1B.2</strain>
        <strain evidence="27 78">3.H.M.1B.5</strain>
        <strain evidence="29 83">3.H.M.2.7</strain>
    </source>
</reference>
<evidence type="ECO:0000313" key="98">
    <source>
        <dbReference type="Proteomes" id="UP000034692"/>
    </source>
</evidence>
<evidence type="ECO:0000313" key="5">
    <source>
        <dbReference type="EMBL" id="KKG02779.1"/>
    </source>
</evidence>
<evidence type="ECO:0000313" key="16">
    <source>
        <dbReference type="EMBL" id="KKG56244.1"/>
    </source>
</evidence>
<evidence type="ECO:0000313" key="104">
    <source>
        <dbReference type="Proteomes" id="UP000034921"/>
    </source>
</evidence>
<evidence type="ECO:0000313" key="14">
    <source>
        <dbReference type="EMBL" id="KKG52782.1"/>
    </source>
</evidence>
<evidence type="ECO:0000313" key="105">
    <source>
        <dbReference type="Proteomes" id="UP000034925"/>
    </source>
</evidence>
<evidence type="ECO:0000313" key="62">
    <source>
        <dbReference type="Proteomes" id="UP000033885"/>
    </source>
</evidence>
<dbReference type="EMBL" id="JJQR01000145">
    <property type="protein sequence ID" value="KKH71696.1"/>
    <property type="molecule type" value="Genomic_DNA"/>
</dbReference>
<keyword evidence="92" id="KW-1185">Reference proteome</keyword>
<dbReference type="Proteomes" id="UP000034142">
    <property type="component" value="Unassembled WGS sequence"/>
</dbReference>
<evidence type="ECO:0000313" key="54">
    <source>
        <dbReference type="EMBL" id="KKI00537.1"/>
    </source>
</evidence>
<evidence type="ECO:0000313" key="47">
    <source>
        <dbReference type="EMBL" id="KKH71696.1"/>
    </source>
</evidence>
<dbReference type="Proteomes" id="UP000467371">
    <property type="component" value="Chromosome"/>
</dbReference>
<evidence type="ECO:0000313" key="4">
    <source>
        <dbReference type="EMBL" id="KKG01297.1"/>
    </source>
</evidence>
<evidence type="ECO:0000313" key="61">
    <source>
        <dbReference type="Proteomes" id="UP000033878"/>
    </source>
</evidence>
<evidence type="ECO:0000313" key="58">
    <source>
        <dbReference type="Proteomes" id="UP000033814"/>
    </source>
</evidence>
<dbReference type="Proteomes" id="UP000034243">
    <property type="component" value="Unassembled WGS sequence"/>
</dbReference>
<evidence type="ECO:0000313" key="27">
    <source>
        <dbReference type="EMBL" id="KKG98832.1"/>
    </source>
</evidence>
<dbReference type="EMBL" id="JJPA01000136">
    <property type="protein sequence ID" value="KKG32207.1"/>
    <property type="molecule type" value="Genomic_DNA"/>
</dbReference>
<evidence type="ECO:0000313" key="83">
    <source>
        <dbReference type="Proteomes" id="UP000034387"/>
    </source>
</evidence>
<dbReference type="Proteomes" id="UP000033885">
    <property type="component" value="Unassembled WGS sequence"/>
</dbReference>
<evidence type="ECO:0000313" key="52">
    <source>
        <dbReference type="EMBL" id="KKH95669.1"/>
    </source>
</evidence>
<evidence type="ECO:0000313" key="18">
    <source>
        <dbReference type="EMBL" id="KKG59975.1"/>
    </source>
</evidence>
<dbReference type="Proteomes" id="UP000033878">
    <property type="component" value="Unassembled WGS sequence"/>
</dbReference>
<dbReference type="PROSITE" id="PS50846">
    <property type="entry name" value="HMA_2"/>
    <property type="match status" value="1"/>
</dbReference>
<dbReference type="EMBL" id="JJPC01000162">
    <property type="protein sequence ID" value="KKG30151.1"/>
    <property type="molecule type" value="Genomic_DNA"/>
</dbReference>
<dbReference type="Proteomes" id="UP000034547">
    <property type="component" value="Unassembled WGS sequence"/>
</dbReference>
<evidence type="ECO:0000313" key="108">
    <source>
        <dbReference type="Proteomes" id="UP000300067"/>
    </source>
</evidence>
<evidence type="ECO:0000313" key="94">
    <source>
        <dbReference type="Proteomes" id="UP000034657"/>
    </source>
</evidence>
<dbReference type="Proteomes" id="UP000034667">
    <property type="component" value="Unassembled WGS sequence"/>
</dbReference>
<dbReference type="Proteomes" id="UP000034937">
    <property type="component" value="Unassembled WGS sequence"/>
</dbReference>
<evidence type="ECO:0000313" key="28">
    <source>
        <dbReference type="EMBL" id="KKG99043.1"/>
    </source>
</evidence>
<dbReference type="EMBL" id="JJQA01000032">
    <property type="protein sequence ID" value="KKH19075.1"/>
    <property type="molecule type" value="Genomic_DNA"/>
</dbReference>
<dbReference type="EMBL" id="JJQS01000151">
    <property type="protein sequence ID" value="KKH70860.1"/>
    <property type="molecule type" value="Genomic_DNA"/>
</dbReference>
<dbReference type="Proteomes" id="UP000033814">
    <property type="component" value="Unassembled WGS sequence"/>
</dbReference>
<dbReference type="EMBL" id="JJOS01000019">
    <property type="protein sequence ID" value="KKG05770.1"/>
    <property type="molecule type" value="Genomic_DNA"/>
</dbReference>
<evidence type="ECO:0000313" key="96">
    <source>
        <dbReference type="Proteomes" id="UP000034668"/>
    </source>
</evidence>
<evidence type="ECO:0000313" key="37">
    <source>
        <dbReference type="EMBL" id="KKH40068.1"/>
    </source>
</evidence>
<evidence type="ECO:0000313" key="70">
    <source>
        <dbReference type="Proteomes" id="UP000034142"/>
    </source>
</evidence>
<evidence type="ECO:0000313" key="55">
    <source>
        <dbReference type="EMBL" id="KKI00678.1"/>
    </source>
</evidence>
<evidence type="ECO:0000313" key="33">
    <source>
        <dbReference type="EMBL" id="KKH26560.1"/>
    </source>
</evidence>
<evidence type="ECO:0000313" key="34">
    <source>
        <dbReference type="EMBL" id="KKH29678.1"/>
    </source>
</evidence>
<evidence type="ECO:0000313" key="40">
    <source>
        <dbReference type="EMBL" id="KKH51586.1"/>
    </source>
</evidence>
<dbReference type="EMBL" id="JJQX01000100">
    <property type="protein sequence ID" value="KKH95669.1"/>
    <property type="molecule type" value="Genomic_DNA"/>
</dbReference>
<dbReference type="EMBL" id="JJQE01000124">
    <property type="protein sequence ID" value="KKH26560.1"/>
    <property type="molecule type" value="Genomic_DNA"/>
</dbReference>
<evidence type="ECO:0000313" key="84">
    <source>
        <dbReference type="Proteomes" id="UP000034399"/>
    </source>
</evidence>
<dbReference type="Proteomes" id="UP000034921">
    <property type="component" value="Unassembled WGS sequence"/>
</dbReference>
<dbReference type="EMBL" id="JJPH01000062">
    <property type="protein sequence ID" value="KKG52782.1"/>
    <property type="molecule type" value="Genomic_DNA"/>
</dbReference>
<dbReference type="Proteomes" id="UP000033864">
    <property type="component" value="Unassembled WGS sequence"/>
</dbReference>
<dbReference type="Proteomes" id="UP000034692">
    <property type="component" value="Unassembled WGS sequence"/>
</dbReference>
<dbReference type="EMBL" id="JJQF01000060">
    <property type="protein sequence ID" value="KKH31478.1"/>
    <property type="molecule type" value="Genomic_DNA"/>
</dbReference>
<dbReference type="EMBL" id="JJQI01000057">
    <property type="protein sequence ID" value="KKH39951.1"/>
    <property type="molecule type" value="Genomic_DNA"/>
</dbReference>
<evidence type="ECO:0000313" key="66">
    <source>
        <dbReference type="Proteomes" id="UP000034021"/>
    </source>
</evidence>
<evidence type="ECO:0000313" key="103">
    <source>
        <dbReference type="Proteomes" id="UP000034872"/>
    </source>
</evidence>
<dbReference type="EMBL" id="JJPG01000044">
    <property type="protein sequence ID" value="KKG54235.1"/>
    <property type="molecule type" value="Genomic_DNA"/>
</dbReference>
<dbReference type="EMBL" id="JJQQ01000095">
    <property type="protein sequence ID" value="KKH66395.1"/>
    <property type="molecule type" value="Genomic_DNA"/>
</dbReference>
<dbReference type="Proteomes" id="UP000034872">
    <property type="component" value="Unassembled WGS sequence"/>
</dbReference>
<evidence type="ECO:0000313" key="20">
    <source>
        <dbReference type="EMBL" id="KKG69282.1"/>
    </source>
</evidence>
<dbReference type="EMBL" id="JJQG01000024">
    <property type="protein sequence ID" value="KKH42218.1"/>
    <property type="molecule type" value="Genomic_DNA"/>
</dbReference>
<evidence type="ECO:0000313" key="65">
    <source>
        <dbReference type="Proteomes" id="UP000034001"/>
    </source>
</evidence>
<dbReference type="EMBL" id="JJPS01000008">
    <property type="protein sequence ID" value="KKG95077.1"/>
    <property type="molecule type" value="Genomic_DNA"/>
</dbReference>
<dbReference type="Proteomes" id="UP000034817">
    <property type="component" value="Unassembled WGS sequence"/>
</dbReference>
<evidence type="ECO:0000313" key="10">
    <source>
        <dbReference type="EMBL" id="KKG33860.1"/>
    </source>
</evidence>
<evidence type="ECO:0000313" key="21">
    <source>
        <dbReference type="EMBL" id="KKG79259.1"/>
    </source>
</evidence>
<evidence type="ECO:0000313" key="17">
    <source>
        <dbReference type="EMBL" id="KKG57156.1"/>
    </source>
</evidence>
<dbReference type="Proteomes" id="UP000034001">
    <property type="component" value="Unassembled WGS sequence"/>
</dbReference>
<evidence type="ECO:0000313" key="30">
    <source>
        <dbReference type="EMBL" id="KKH17711.1"/>
    </source>
</evidence>
<evidence type="ECO:0000313" key="45">
    <source>
        <dbReference type="EMBL" id="KKH70192.1"/>
    </source>
</evidence>
<evidence type="ECO:0000313" key="74">
    <source>
        <dbReference type="Proteomes" id="UP000034195"/>
    </source>
</evidence>
<evidence type="ECO:0000313" key="60">
    <source>
        <dbReference type="Proteomes" id="UP000033864"/>
    </source>
</evidence>
<dbReference type="EMBL" id="JJQH01000098">
    <property type="protein sequence ID" value="KKH40068.1"/>
    <property type="molecule type" value="Genomic_DNA"/>
</dbReference>
<dbReference type="Pfam" id="PF00403">
    <property type="entry name" value="HMA"/>
    <property type="match status" value="1"/>
</dbReference>
<evidence type="ECO:0000313" key="93">
    <source>
        <dbReference type="Proteomes" id="UP000034597"/>
    </source>
</evidence>
<dbReference type="EMBL" id="JJPP01000075">
    <property type="protein sequence ID" value="KKG79832.1"/>
    <property type="molecule type" value="Genomic_DNA"/>
</dbReference>
<evidence type="ECO:0000313" key="43">
    <source>
        <dbReference type="EMBL" id="KKH57426.1"/>
    </source>
</evidence>
<dbReference type="PRINTS" id="PR00946">
    <property type="entry name" value="HGSCAVENGER"/>
</dbReference>
<evidence type="ECO:0000313" key="46">
    <source>
        <dbReference type="EMBL" id="KKH70860.1"/>
    </source>
</evidence>
<dbReference type="Proteomes" id="UP000034842">
    <property type="component" value="Unassembled WGS sequence"/>
</dbReference>
<evidence type="ECO:0000313" key="95">
    <source>
        <dbReference type="Proteomes" id="UP000034667"/>
    </source>
</evidence>
<dbReference type="EMBL" id="JJQB01000107">
    <property type="protein sequence ID" value="KKH17711.1"/>
    <property type="molecule type" value="Genomic_DNA"/>
</dbReference>
<evidence type="ECO:0000313" key="9">
    <source>
        <dbReference type="EMBL" id="KKG32207.1"/>
    </source>
</evidence>
<dbReference type="EMBL" id="JJQT01000247">
    <property type="protein sequence ID" value="KKH72057.1"/>
    <property type="molecule type" value="Genomic_DNA"/>
</dbReference>
<dbReference type="Proteomes" id="UP000033933">
    <property type="component" value="Unassembled WGS sequence"/>
</dbReference>
<evidence type="ECO:0000313" key="68">
    <source>
        <dbReference type="Proteomes" id="UP000034047"/>
    </source>
</evidence>
<evidence type="ECO:0000313" key="76">
    <source>
        <dbReference type="Proteomes" id="UP000034232"/>
    </source>
</evidence>
<dbReference type="EMBL" id="JJOR01000108">
    <property type="protein sequence ID" value="KKG02779.1"/>
    <property type="molecule type" value="Genomic_DNA"/>
</dbReference>
<reference evidence="57 109" key="3">
    <citation type="journal article" date="2020" name="Environ. Microbiol. Rep.">
        <title>Redox cycling of Fe(II) and Fe(III) in magnetite accelerates aceticlastic methanogenesis by Methanosarcina mazei.</title>
        <authorList>
            <person name="Wang H."/>
            <person name="Byrne J.M."/>
            <person name="Liu P."/>
            <person name="Liu J."/>
            <person name="Dong X."/>
            <person name="Lu Y."/>
        </authorList>
    </citation>
    <scope>NUCLEOTIDE SEQUENCE [LARGE SCALE GENOMIC DNA]</scope>
    <source>
        <strain evidence="109">zm-15</strain>
        <strain evidence="57">Zm-15</strain>
    </source>
</reference>
<evidence type="ECO:0000313" key="109">
    <source>
        <dbReference type="Proteomes" id="UP000467371"/>
    </source>
</evidence>
<dbReference type="EMBL" id="JJPI01000042">
    <property type="protein sequence ID" value="KKG56244.1"/>
    <property type="molecule type" value="Genomic_DNA"/>
</dbReference>
<dbReference type="EMBL" id="JJQK01000025">
    <property type="protein sequence ID" value="KKH55866.1"/>
    <property type="molecule type" value="Genomic_DNA"/>
</dbReference>
<evidence type="ECO:0000313" key="106">
    <source>
        <dbReference type="Proteomes" id="UP000034937"/>
    </source>
</evidence>
<dbReference type="Proteomes" id="UP000034409">
    <property type="component" value="Unassembled WGS sequence"/>
</dbReference>
<dbReference type="EMBL" id="JJPT01000152">
    <property type="protein sequence ID" value="KKG88040.1"/>
    <property type="molecule type" value="Genomic_DNA"/>
</dbReference>
<proteinExistence type="predicted"/>
<dbReference type="InterPro" id="IPR006122">
    <property type="entry name" value="HMA_Cu_ion-bd"/>
</dbReference>
<dbReference type="EMBL" id="JJPK01000135">
    <property type="protein sequence ID" value="KKG57156.1"/>
    <property type="molecule type" value="Genomic_DNA"/>
</dbReference>
<dbReference type="EMBL" id="JJPU01000172">
    <property type="protein sequence ID" value="KKG92923.1"/>
    <property type="molecule type" value="Genomic_DNA"/>
</dbReference>
<evidence type="ECO:0000313" key="15">
    <source>
        <dbReference type="EMBL" id="KKG54235.1"/>
    </source>
</evidence>
<evidence type="ECO:0000313" key="72">
    <source>
        <dbReference type="Proteomes" id="UP000034152"/>
    </source>
</evidence>
<evidence type="ECO:0000313" key="81">
    <source>
        <dbReference type="Proteomes" id="UP000034298"/>
    </source>
</evidence>
<evidence type="ECO:0000256" key="2">
    <source>
        <dbReference type="ARBA" id="ARBA00023008"/>
    </source>
</evidence>
<evidence type="ECO:0000313" key="12">
    <source>
        <dbReference type="EMBL" id="KKG45945.1"/>
    </source>
</evidence>
<evidence type="ECO:0000313" key="78">
    <source>
        <dbReference type="Proteomes" id="UP000034253"/>
    </source>
</evidence>
<dbReference type="EMBL" id="JJRA01000146">
    <property type="protein sequence ID" value="KKI00537.1"/>
    <property type="molecule type" value="Genomic_DNA"/>
</dbReference>
<dbReference type="EMBL" id="JJQD01000077">
    <property type="protein sequence ID" value="KKH29678.1"/>
    <property type="molecule type" value="Genomic_DNA"/>
</dbReference>
<evidence type="ECO:0000313" key="51">
    <source>
        <dbReference type="EMBL" id="KKH91514.1"/>
    </source>
</evidence>
<evidence type="ECO:0000313" key="59">
    <source>
        <dbReference type="Proteomes" id="UP000033835"/>
    </source>
</evidence>
<name>A0A0F8ES25_METMZ</name>
<dbReference type="PROSITE" id="PS01047">
    <property type="entry name" value="HMA_1"/>
    <property type="match status" value="1"/>
</dbReference>
<dbReference type="Proteomes" id="UP000034152">
    <property type="component" value="Unassembled WGS sequence"/>
</dbReference>
<evidence type="ECO:0000313" key="48">
    <source>
        <dbReference type="EMBL" id="KKH72057.1"/>
    </source>
</evidence>
<evidence type="ECO:0000313" key="26">
    <source>
        <dbReference type="EMBL" id="KKG95077.1"/>
    </source>
</evidence>
<dbReference type="Proteomes" id="UP000034338">
    <property type="component" value="Unassembled WGS sequence"/>
</dbReference>
<dbReference type="Proteomes" id="UP000034232">
    <property type="component" value="Unassembled WGS sequence"/>
</dbReference>
<dbReference type="EMBL" id="JJPF01000008">
    <property type="protein sequence ID" value="KKG46719.1"/>
    <property type="molecule type" value="Genomic_DNA"/>
</dbReference>
<dbReference type="EMBL" id="JJQO01000367">
    <property type="protein sequence ID" value="KKH57426.1"/>
    <property type="molecule type" value="Genomic_DNA"/>
</dbReference>
<dbReference type="EMBL" id="JJQU01000102">
    <property type="protein sequence ID" value="KKH86392.1"/>
    <property type="molecule type" value="Genomic_DNA"/>
</dbReference>
<evidence type="ECO:0000313" key="64">
    <source>
        <dbReference type="Proteomes" id="UP000033987"/>
    </source>
</evidence>
<dbReference type="EMBL" id="JJQJ01000220">
    <property type="protein sequence ID" value="KKH44070.1"/>
    <property type="molecule type" value="Genomic_DNA"/>
</dbReference>
<evidence type="ECO:0000313" key="82">
    <source>
        <dbReference type="Proteomes" id="UP000034338"/>
    </source>
</evidence>
<evidence type="ECO:0000313" key="24">
    <source>
        <dbReference type="EMBL" id="KKG88040.1"/>
    </source>
</evidence>
<dbReference type="EMBL" id="JJPX01000007">
    <property type="protein sequence ID" value="KKH14614.1"/>
    <property type="molecule type" value="Genomic_DNA"/>
</dbReference>
<dbReference type="Proteomes" id="UP000034468">
    <property type="component" value="Unassembled WGS sequence"/>
</dbReference>
<evidence type="ECO:0000313" key="67">
    <source>
        <dbReference type="Proteomes" id="UP000034040"/>
    </source>
</evidence>
<dbReference type="EMBL" id="JJPB01000034">
    <property type="protein sequence ID" value="KKG33860.1"/>
    <property type="molecule type" value="Genomic_DNA"/>
</dbReference>
<evidence type="ECO:0000313" key="101">
    <source>
        <dbReference type="Proteomes" id="UP000034817"/>
    </source>
</evidence>
<evidence type="ECO:0000313" key="63">
    <source>
        <dbReference type="Proteomes" id="UP000033933"/>
    </source>
</evidence>
<evidence type="ECO:0000313" key="57">
    <source>
        <dbReference type="EMBL" id="QIB92845.1"/>
    </source>
</evidence>
<evidence type="ECO:0000313" key="99">
    <source>
        <dbReference type="Proteomes" id="UP000034733"/>
    </source>
</evidence>
<evidence type="ECO:0000313" key="88">
    <source>
        <dbReference type="Proteomes" id="UP000034468"/>
    </source>
</evidence>
<dbReference type="Proteomes" id="UP000034733">
    <property type="component" value="Unassembled WGS sequence"/>
</dbReference>
<dbReference type="EMBL" id="JJPJ01000112">
    <property type="protein sequence ID" value="KKG59975.1"/>
    <property type="molecule type" value="Genomic_DNA"/>
</dbReference>
<dbReference type="EMBL" id="JJOT01000081">
    <property type="protein sequence ID" value="KKG01297.1"/>
    <property type="molecule type" value="Genomic_DNA"/>
</dbReference>
<evidence type="ECO:0000313" key="41">
    <source>
        <dbReference type="EMBL" id="KKH55866.1"/>
    </source>
</evidence>
<dbReference type="EMBL" id="JJOU01000118">
    <property type="protein sequence ID" value="KKG13509.1"/>
    <property type="molecule type" value="Genomic_DNA"/>
</dbReference>
<dbReference type="Proteomes" id="UP000034597">
    <property type="component" value="Unassembled WGS sequence"/>
</dbReference>
<dbReference type="Proteomes" id="UP000034577">
    <property type="component" value="Unassembled WGS sequence"/>
</dbReference>
<evidence type="ECO:0000313" key="56">
    <source>
        <dbReference type="EMBL" id="QCR17816.1"/>
    </source>
</evidence>
<evidence type="ECO:0000313" key="8">
    <source>
        <dbReference type="EMBL" id="KKG30151.1"/>
    </source>
</evidence>
<evidence type="ECO:0000313" key="7">
    <source>
        <dbReference type="EMBL" id="KKG13509.1"/>
    </source>
</evidence>
<evidence type="ECO:0000313" key="79">
    <source>
        <dbReference type="Proteomes" id="UP000034259"/>
    </source>
</evidence>
<evidence type="ECO:0000313" key="85">
    <source>
        <dbReference type="Proteomes" id="UP000034409"/>
    </source>
</evidence>
<sequence>MVQEIIRIEGLECNHCVVRVGRAIASVQGVMEVDVNLEKREAVVNFEETRTNMGKIRTAIREAGYEPL</sequence>
<dbReference type="EMBL" id="JJRB01000139">
    <property type="protein sequence ID" value="KKI00678.1"/>
    <property type="molecule type" value="Genomic_DNA"/>
</dbReference>
<evidence type="ECO:0000313" key="31">
    <source>
        <dbReference type="EMBL" id="KKH19075.1"/>
    </source>
</evidence>
<dbReference type="Proteomes" id="UP000034668">
    <property type="component" value="Unassembled WGS sequence"/>
</dbReference>
<evidence type="ECO:0000313" key="22">
    <source>
        <dbReference type="EMBL" id="KKG79832.1"/>
    </source>
</evidence>
<evidence type="ECO:0000256" key="1">
    <source>
        <dbReference type="ARBA" id="ARBA00022723"/>
    </source>
</evidence>
<dbReference type="EMBL" id="JJPV01000075">
    <property type="protein sequence ID" value="KKG99043.1"/>
    <property type="molecule type" value="Genomic_DNA"/>
</dbReference>
<evidence type="ECO:0000313" key="90">
    <source>
        <dbReference type="Proteomes" id="UP000034566"/>
    </source>
</evidence>
<dbReference type="Proteomes" id="UP000033987">
    <property type="component" value="Unassembled WGS sequence"/>
</dbReference>
<evidence type="ECO:0000313" key="102">
    <source>
        <dbReference type="Proteomes" id="UP000034842"/>
    </source>
</evidence>
<dbReference type="EMBL" id="JJPL01000095">
    <property type="protein sequence ID" value="KKG63559.1"/>
    <property type="molecule type" value="Genomic_DNA"/>
</dbReference>
<evidence type="ECO:0000313" key="6">
    <source>
        <dbReference type="EMBL" id="KKG05770.1"/>
    </source>
</evidence>
<dbReference type="EMBL" id="JJQW01000005">
    <property type="protein sequence ID" value="KKH91514.1"/>
    <property type="molecule type" value="Genomic_DNA"/>
</dbReference>
<dbReference type="Proteomes" id="UP000034672">
    <property type="component" value="Unassembled WGS sequence"/>
</dbReference>
<dbReference type="Proteomes" id="UP000034578">
    <property type="component" value="Unassembled WGS sequence"/>
</dbReference>
<dbReference type="Proteomes" id="UP000034450">
    <property type="component" value="Unassembled WGS sequence"/>
</dbReference>
<accession>A0A0F8ES25</accession>
<evidence type="ECO:0000313" key="11">
    <source>
        <dbReference type="EMBL" id="KKG43627.1"/>
    </source>
</evidence>
<dbReference type="Proteomes" id="UP000034188">
    <property type="component" value="Unassembled WGS sequence"/>
</dbReference>
<dbReference type="EMBL" id="JJQZ01000008">
    <property type="protein sequence ID" value="KKH99784.1"/>
    <property type="molecule type" value="Genomic_DNA"/>
</dbReference>
<dbReference type="InterPro" id="IPR017969">
    <property type="entry name" value="Heavy-metal-associated_CS"/>
</dbReference>
<evidence type="ECO:0000313" key="42">
    <source>
        <dbReference type="EMBL" id="KKH56901.1"/>
    </source>
</evidence>
<feature type="domain" description="HMA" evidence="3">
    <location>
        <begin position="2"/>
        <end position="68"/>
    </location>
</feature>
<dbReference type="EMBL" id="JJPM01000050">
    <property type="protein sequence ID" value="KKG79259.1"/>
    <property type="molecule type" value="Genomic_DNA"/>
</dbReference>
<dbReference type="EMBL" id="JJPE01000050">
    <property type="protein sequence ID" value="KKG45945.1"/>
    <property type="molecule type" value="Genomic_DNA"/>
</dbReference>
<dbReference type="Proteomes" id="UP000034758">
    <property type="component" value="Unassembled WGS sequence"/>
</dbReference>
<evidence type="ECO:0000313" key="13">
    <source>
        <dbReference type="EMBL" id="KKG46719.1"/>
    </source>
</evidence>
<keyword evidence="2" id="KW-0186">Copper</keyword>
<dbReference type="Proteomes" id="UP000034424">
    <property type="component" value="Unassembled WGS sequence"/>
</dbReference>
<dbReference type="EMBL" id="JJPD01000054">
    <property type="protein sequence ID" value="KKG43627.1"/>
    <property type="molecule type" value="Genomic_DNA"/>
</dbReference>
<evidence type="ECO:0000313" key="36">
    <source>
        <dbReference type="EMBL" id="KKH39951.1"/>
    </source>
</evidence>
<evidence type="ECO:0000313" key="29">
    <source>
        <dbReference type="EMBL" id="KKH14614.1"/>
    </source>
</evidence>
<protein>
    <submittedName>
        <fullName evidence="11">COP associated protein</fullName>
    </submittedName>
    <submittedName>
        <fullName evidence="57">Heavy-metal-associated domain-containing protein</fullName>
    </submittedName>
</protein>
<evidence type="ECO:0000313" key="107">
    <source>
        <dbReference type="Proteomes" id="UP000034950"/>
    </source>
</evidence>
<dbReference type="Proteomes" id="UP000034298">
    <property type="component" value="Unassembled WGS sequence"/>
</dbReference>
<dbReference type="InterPro" id="IPR036163">
    <property type="entry name" value="HMA_dom_sf"/>
</dbReference>
<evidence type="ECO:0000313" key="87">
    <source>
        <dbReference type="Proteomes" id="UP000034450"/>
    </source>
</evidence>
<dbReference type="Proteomes" id="UP000034047">
    <property type="component" value="Unassembled WGS sequence"/>
</dbReference>
<evidence type="ECO:0000313" key="44">
    <source>
        <dbReference type="EMBL" id="KKH66395.1"/>
    </source>
</evidence>
<dbReference type="Proteomes" id="UP000034657">
    <property type="component" value="Unassembled WGS sequence"/>
</dbReference>
<evidence type="ECO:0000313" key="71">
    <source>
        <dbReference type="Proteomes" id="UP000034151"/>
    </source>
</evidence>
<evidence type="ECO:0000313" key="92">
    <source>
        <dbReference type="Proteomes" id="UP000034578"/>
    </source>
</evidence>
<dbReference type="Proteomes" id="UP000034253">
    <property type="component" value="Unassembled WGS sequence"/>
</dbReference>
<evidence type="ECO:0000313" key="35">
    <source>
        <dbReference type="EMBL" id="KKH31478.1"/>
    </source>
</evidence>
<evidence type="ECO:0000313" key="50">
    <source>
        <dbReference type="EMBL" id="KKH86392.1"/>
    </source>
</evidence>
<evidence type="ECO:0000313" key="53">
    <source>
        <dbReference type="EMBL" id="KKH99784.1"/>
    </source>
</evidence>
<dbReference type="EMBL" id="JJQP01000030">
    <property type="protein sequence ID" value="KKH70192.1"/>
    <property type="molecule type" value="Genomic_DNA"/>
</dbReference>
<dbReference type="Proteomes" id="UP000300067">
    <property type="component" value="Chromosome"/>
</dbReference>
<dbReference type="EMBL" id="JJQC01000054">
    <property type="protein sequence ID" value="KKH22966.1"/>
    <property type="molecule type" value="Genomic_DNA"/>
</dbReference>
<dbReference type="EMBL" id="JJPO01000151">
    <property type="protein sequence ID" value="KKG69282.1"/>
    <property type="molecule type" value="Genomic_DNA"/>
</dbReference>
<evidence type="ECO:0000313" key="23">
    <source>
        <dbReference type="EMBL" id="KKG81828.1"/>
    </source>
</evidence>
<evidence type="ECO:0000313" key="19">
    <source>
        <dbReference type="EMBL" id="KKG63559.1"/>
    </source>
</evidence>
<evidence type="ECO:0000313" key="100">
    <source>
        <dbReference type="Proteomes" id="UP000034758"/>
    </source>
</evidence>
<evidence type="ECO:0000313" key="91">
    <source>
        <dbReference type="Proteomes" id="UP000034577"/>
    </source>
</evidence>
<dbReference type="Proteomes" id="UP000034259">
    <property type="component" value="Unassembled WGS sequence"/>
</dbReference>
<dbReference type="Proteomes" id="UP000034566">
    <property type="component" value="Unassembled WGS sequence"/>
</dbReference>
<dbReference type="EMBL" id="CP029709">
    <property type="protein sequence ID" value="QCR17816.1"/>
    <property type="molecule type" value="Genomic_DNA"/>
</dbReference>
<evidence type="ECO:0000313" key="69">
    <source>
        <dbReference type="Proteomes" id="UP000034064"/>
    </source>
</evidence>
<gene>
    <name evidence="56" type="ORF">DKM28_07100</name>
    <name evidence="8" type="ORF">DU30_05830</name>
    <name evidence="5" type="ORF">DU31_08730</name>
    <name evidence="16" type="ORF">DU33_06915</name>
    <name evidence="7" type="ORF">DU34_01170</name>
    <name evidence="11" type="ORF">DU35_09675</name>
    <name evidence="14" type="ORF">DU36_05175</name>
    <name evidence="35" type="ORF">DU37_15670</name>
    <name evidence="15" type="ORF">DU38_06000</name>
    <name evidence="13" type="ORF">DU39_06610</name>
    <name evidence="4" type="ORF">DU40_05680</name>
    <name evidence="12" type="ORF">DU41_09450</name>
    <name evidence="29" type="ORF">DU42_10375</name>
    <name evidence="21" type="ORF">DU43_01040</name>
    <name evidence="31" type="ORF">DU44_05525</name>
    <name evidence="17" type="ORF">DU45_02950</name>
    <name evidence="6" type="ORF">DU47_03645</name>
    <name evidence="30" type="ORF">DU48_13690</name>
    <name evidence="10" type="ORF">DU49_05360</name>
    <name evidence="37" type="ORF">DU50_00130</name>
    <name evidence="9" type="ORF">DU52_00185</name>
    <name evidence="38" type="ORF">DU54_02525</name>
    <name evidence="22" type="ORF">DU55_06675</name>
    <name evidence="27" type="ORF">DU56_05750</name>
    <name evidence="23" type="ORF">DU57_15340</name>
    <name evidence="34" type="ORF">DU58_15245</name>
    <name evidence="26" type="ORF">DU59_19310</name>
    <name evidence="33" type="ORF">DU60_06640</name>
    <name evidence="20" type="ORF">DU63_15505</name>
    <name evidence="18" type="ORF">DU64_10090</name>
    <name evidence="32" type="ORF">DU65_15045</name>
    <name evidence="25" type="ORF">DU66_09760</name>
    <name evidence="19" type="ORF">DU67_13685</name>
    <name evidence="28" type="ORF">DU68_04945</name>
    <name evidence="24" type="ORF">DU69_06380</name>
    <name evidence="36" type="ORF">DU71_15045</name>
    <name evidence="41" type="ORF">DU72_02555</name>
    <name evidence="45" type="ORF">DU73_01070</name>
    <name evidence="42" type="ORF">DU74_19625</name>
    <name evidence="43" type="ORF">DU75_09490</name>
    <name evidence="40" type="ORF">DU76_08810</name>
    <name evidence="46" type="ORF">DU77_05005</name>
    <name evidence="48" type="ORF">DU78_20075</name>
    <name evidence="52" type="ORF">DU79_17050</name>
    <name evidence="50" type="ORF">DU80_00155</name>
    <name evidence="54" type="ORF">DU81_04740</name>
    <name evidence="49" type="ORF">DU82_03200</name>
    <name evidence="55" type="ORF">DU83_04985</name>
    <name evidence="53" type="ORF">DU84_18550</name>
    <name evidence="39" type="ORF">DU85_16885</name>
    <name evidence="47" type="ORF">DU86_09905</name>
    <name evidence="44" type="ORF">DU87_17885</name>
    <name evidence="51" type="ORF">DU88_03080</name>
    <name evidence="57" type="ORF">FQU78_11005</name>
</gene>
<organism evidence="11 91">
    <name type="scientific">Methanosarcina mazei</name>
    <name type="common">Methanosarcina frisia</name>
    <dbReference type="NCBI Taxonomy" id="2209"/>
    <lineage>
        <taxon>Archaea</taxon>
        <taxon>Methanobacteriati</taxon>
        <taxon>Methanobacteriota</taxon>
        <taxon>Stenosarchaea group</taxon>
        <taxon>Methanomicrobia</taxon>
        <taxon>Methanosarcinales</taxon>
        <taxon>Methanosarcinaceae</taxon>
        <taxon>Methanosarcina</taxon>
    </lineage>
</organism>
<dbReference type="Gene3D" id="3.30.70.100">
    <property type="match status" value="1"/>
</dbReference>
<dbReference type="AlphaFoldDB" id="A0A0F8ES25"/>
<evidence type="ECO:0000313" key="97">
    <source>
        <dbReference type="Proteomes" id="UP000034672"/>
    </source>
</evidence>
<dbReference type="FunFam" id="3.30.70.100:FF:000001">
    <property type="entry name" value="ATPase copper transporting beta"/>
    <property type="match status" value="1"/>
</dbReference>
<dbReference type="EMBL" id="JJQV01000123">
    <property type="protein sequence ID" value="KKH81149.1"/>
    <property type="molecule type" value="Genomic_DNA"/>
</dbReference>
<dbReference type="Proteomes" id="UP000034925">
    <property type="component" value="Unassembled WGS sequence"/>
</dbReference>
<dbReference type="EMBL" id="JJPR01000163">
    <property type="protein sequence ID" value="KKG81828.1"/>
    <property type="molecule type" value="Genomic_DNA"/>
</dbReference>
<evidence type="ECO:0000313" key="80">
    <source>
        <dbReference type="Proteomes" id="UP000034279"/>
    </source>
</evidence>
<dbReference type="Proteomes" id="UP000034040">
    <property type="component" value="Unassembled WGS sequence"/>
</dbReference>
<dbReference type="CDD" id="cd00371">
    <property type="entry name" value="HMA"/>
    <property type="match status" value="1"/>
</dbReference>
<dbReference type="Proteomes" id="UP000034950">
    <property type="component" value="Unassembled WGS sequence"/>
</dbReference>
<dbReference type="Proteomes" id="UP000034279">
    <property type="component" value="Unassembled WGS sequence"/>
</dbReference>
<dbReference type="EMBL" id="JJPW01000079">
    <property type="protein sequence ID" value="KKG98832.1"/>
    <property type="molecule type" value="Genomic_DNA"/>
</dbReference>
<evidence type="ECO:0000313" key="32">
    <source>
        <dbReference type="EMBL" id="KKH22966.1"/>
    </source>
</evidence>
<reference evidence="56 108" key="2">
    <citation type="submission" date="2018-05" db="EMBL/GenBank/DDBJ databases">
        <title>Methanosarcina gilichinskyana sp. nov., a novel methanogenic archaeon isolated from Holocene permafrost, North East Russia.</title>
        <authorList>
            <person name="Oshurkova V."/>
            <person name="Meer M."/>
            <person name="Bochkareva O."/>
            <person name="Shcherbakova V."/>
        </authorList>
    </citation>
    <scope>NUCLEOTIDE SEQUENCE [LARGE SCALE GENOMIC DNA]</scope>
    <source>
        <strain evidence="56 108">JL01</strain>
    </source>
</reference>
<dbReference type="SUPFAM" id="SSF55008">
    <property type="entry name" value="HMA, heavy metal-associated domain"/>
    <property type="match status" value="1"/>
</dbReference>
<evidence type="ECO:0000313" key="75">
    <source>
        <dbReference type="Proteomes" id="UP000034227"/>
    </source>
</evidence>
<evidence type="ECO:0000313" key="89">
    <source>
        <dbReference type="Proteomes" id="UP000034547"/>
    </source>
</evidence>
<dbReference type="EMBL" id="JJQN01000144">
    <property type="protein sequence ID" value="KKH56901.1"/>
    <property type="molecule type" value="Genomic_DNA"/>
</dbReference>
<keyword evidence="1" id="KW-0479">Metal-binding</keyword>
<dbReference type="Proteomes" id="UP000034399">
    <property type="component" value="Unassembled WGS sequence"/>
</dbReference>
<dbReference type="EMBL" id="JJQM01000163">
    <property type="protein sequence ID" value="KKH51586.1"/>
    <property type="molecule type" value="Genomic_DNA"/>
</dbReference>
<evidence type="ECO:0000313" key="77">
    <source>
        <dbReference type="Proteomes" id="UP000034243"/>
    </source>
</evidence>
<evidence type="ECO:0000259" key="3">
    <source>
        <dbReference type="PROSITE" id="PS50846"/>
    </source>
</evidence>
<evidence type="ECO:0000313" key="73">
    <source>
        <dbReference type="Proteomes" id="UP000034188"/>
    </source>
</evidence>
<evidence type="ECO:0000313" key="49">
    <source>
        <dbReference type="EMBL" id="KKH81149.1"/>
    </source>
</evidence>
<dbReference type="Proteomes" id="UP000033835">
    <property type="component" value="Unassembled WGS sequence"/>
</dbReference>
<dbReference type="GO" id="GO:0005507">
    <property type="term" value="F:copper ion binding"/>
    <property type="evidence" value="ECO:0007669"/>
    <property type="project" value="InterPro"/>
</dbReference>
<dbReference type="NCBIfam" id="TIGR00003">
    <property type="entry name" value="copper ion binding protein"/>
    <property type="match status" value="1"/>
</dbReference>
<evidence type="ECO:0000313" key="86">
    <source>
        <dbReference type="Proteomes" id="UP000034424"/>
    </source>
</evidence>
<dbReference type="Proteomes" id="UP000034064">
    <property type="component" value="Unassembled WGS sequence"/>
</dbReference>